<keyword evidence="5 21" id="KW-0109">Calcium transport</keyword>
<keyword evidence="9" id="KW-0677">Repeat</keyword>
<dbReference type="Gene3D" id="1.20.120.350">
    <property type="entry name" value="Voltage-gated potassium channels. Chain C"/>
    <property type="match status" value="4"/>
</dbReference>
<keyword evidence="16" id="KW-0407">Ion channel</keyword>
<comment type="function">
    <text evidence="18">Voltage-sensitive calcium channels (VSCC) mediate the entry of calcium ions into excitable cells and are also involved in a variety of calcium-dependent processes, including muscle contraction, hormone or neurotransmitter release, gene expression, cell motility, cell division and cell death. The isoform alpha-1D gives rise to L-type calcium currents. Long-lasting (L-type) calcium channels belong to the 'high-voltage activated' (HVA) group. They are blocked by dihydropyridines (DHP), phenylalkylamines, and by benzothiazepines.</text>
</comment>
<feature type="transmembrane region" description="Helical" evidence="23">
    <location>
        <begin position="977"/>
        <end position="1003"/>
    </location>
</feature>
<sequence length="2180" mass="247422">MMMMMMMKKMQHQRQHQADHANEVNYARGTRLPLSGEGPTSQPNSSKQTVLSWQAAIDAARQAKAAQTMSTSAPPPVGSLSQRKRQQYAKSKKQGNSSNSRPARALFCLSLNNPIRRACISIVEWKPFDIFILLAIFANCVALAIYIPFPEDDSNSTNHNLEKVEYAFLIIFTVETFLKIIAYGLLLHPNAYVRNGWNLLDFVIVIVGLFSVILEQLTKETEGGNHSSGKSGGFDVKALRAFRVLRPLRLVSGVPSLQVVLNSIIKAMVPLLHIALLVLFVIIIYAIIGLELFIGKMHKTCFFADSDIVAEEDPAPCAFSGNGRQCTANGTECRSGWVGPNGGITNFDNFAFAMLTVFQCITMEGWTDVLYWVNDAIGWEWPWVYFVSLIILGSFFVLNLVLGVLSGEFSKEREKAKARGDFQKLREKQQLEEDLKGYLDWITQAEDIDPENEEEGGEEGKRNTSMPTSETESVNTENVSGEGEAQGCCGSLWCWWKRRGAAKTGPSGCRRWGQAISKSKLSRRWRRWNRFNRRRCRAAVKSVTFYWLVIVLVFLNTLTISSEHYNQPDWLTQIQDIANKVLLALFTCEMLVKMYSLGLQAYFVSLFNRFDCFVVCGGITETILVELEIMSPLGISVFRCVRLLRIFKVTRHWTSLSNLVASLLNSMKSIASLLLLLFLFIIIFSLLGMQLFGGKFNFDETQTKRSTFDNFPQALLTVFQILTGEDWNAVMYDGIMAYGGPSSSGMIVCIYFIILFICGNYILLNVFLAIAVDNLADAESLNTAQKEEAEEKERKKIARKESLENKKNNKPEVNQVANSDNKVTIDDYREEDEDKDPYPPCDVPVGEEEEEEEEDEPEVPAGPRPRRISELNMKEKIAPIPEGSAFFILSKTNPIRVGCHKLINHHIFTNLILVFIMLSSAALAAEDPIRSHSFRNTILGYFDYAFTAIFTVEILLKMTTFGAFLHKGAFCRNYFNLLDMLVVGVSLVSFGIQSSAISVVKILRVLRVLRPLRAINRAKGLKHVVQCVFVAIRTIGNIMIVTTLLQFMFACIGVQLFKGKFYRCTDEAKSNPEECRGLFILYKDGDVDSPVVRERIWQNSDFNFDNVLSAMMALFTVSTFEGWPALLYKAIDSNGENVGPVYNYRVEISIFFIIYIIIVAFFMMNIFVGFVIVTFQEQGEKEYKNCELDKNQRQCVEYALKARPLRRYIPKNPYQYKFWYVVNSSPFEYMMFVLIMLNTLCLAMQHYEQSKMFNDAMDILNMVFTGVFTVEMVLKVIAFKPKGYFSDAWNTFDSLIVIGSIIDVALSEADPTESENVPVPTATPGNSEESNRISITFFRLFRVMRLVKLLSRGEGIRTLLWTFIKSFQALPYVALLIAMLFFIYAVIGMQMFGKVAMRDNNQINRNNNFQTFPQAVLLLFRCATGEAWQEIMLACLPGKLCDPESDYNPGEEYTCGSNFAIVYFISFYMLCAFLIINLFVAVIMDNFDYLTRDWSILGPHHLDEFKRIWSEYDPEAKGRIKHLDVVTLLRRIQPPLGFGKLCPHRVACKRLVAMNMPLNSDGTVMFNATLFALVRTALKIKTEGNLEQANEELRAVIKKIWKKTSMKLLDQVVPPAGDDEVTVGKFYATFLIQDYFRKFKKRKEQGLVGKYPAKNTTIALQAGLRTLHDIGPEIRRAISCDLQDDEPEETKREEEDVFKRNGALLGNHVNHVNSDRRDSLQQTNTTHRPLHVQRPSIPPASDTEKPLFPPAGNSVCHNHHNHNSIGKQVPTSTNANLNNANMSKAAHGKRPSIGNLEHVSENGHHSSHQHDRESQRRSSIKRTRYYETYIRSDSGDEQLPTICREDPEIHGYFRDPRCLGEQEYFSSEEYCEDDSSPTWSRQNYSYYNRYQGSTMDFERPRGYHHPQGFLDDDDFPIGYDSRRSPRRRLLPPTPTSHRRSSFNFECLRRQSSQEDVPLSPALPHRAALPLHLMQQQIMAVAGLDSSKAQKYSPSHSTRSWVTPPATPPYQDWTPCYTPLIQVDRSESLDQVNGSLPSLHRSSWYTDEPDISYRTFTPASLTVPSSFRNKNSDKQRSADSLVEAVLISEGLGRYARDPKFVSATKHEIADACDLTIDEMESAASTLLNGNVCPRANGDAGPGAHRQDYELQDFGPGYSDEEPEPRQEEEDLADEMICITSL</sequence>
<dbReference type="FunFam" id="1.20.120.350:FF:000006">
    <property type="entry name" value="Voltage-dependent L-type calcium channel subunit alpha"/>
    <property type="match status" value="1"/>
</dbReference>
<evidence type="ECO:0000256" key="9">
    <source>
        <dbReference type="ARBA" id="ARBA00022737"/>
    </source>
</evidence>
<dbReference type="GO" id="GO:0050877">
    <property type="term" value="P:nervous system process"/>
    <property type="evidence" value="ECO:0007669"/>
    <property type="project" value="UniProtKB-ARBA"/>
</dbReference>
<feature type="transmembrane region" description="Helical" evidence="23">
    <location>
        <begin position="383"/>
        <end position="405"/>
    </location>
</feature>
<feature type="transmembrane region" description="Helical" evidence="23">
    <location>
        <begin position="945"/>
        <end position="965"/>
    </location>
</feature>
<dbReference type="InterPro" id="IPR005446">
    <property type="entry name" value="VDCC_L_a1su"/>
</dbReference>
<dbReference type="Pfam" id="PF08763">
    <property type="entry name" value="Ca_chan_IQ"/>
    <property type="match status" value="1"/>
</dbReference>
<feature type="transmembrane region" description="Helical" evidence="23">
    <location>
        <begin position="543"/>
        <end position="561"/>
    </location>
</feature>
<keyword evidence="11 21" id="KW-0851">Voltage-gated channel</keyword>
<evidence type="ECO:0000256" key="20">
    <source>
        <dbReference type="PIRSR" id="PIRSR602077-3"/>
    </source>
</evidence>
<keyword evidence="4" id="KW-0597">Phosphoprotein</keyword>
<evidence type="ECO:0000256" key="19">
    <source>
        <dbReference type="PIRSR" id="PIRSR602077-1"/>
    </source>
</evidence>
<evidence type="ECO:0000313" key="25">
    <source>
        <dbReference type="Proteomes" id="UP000081671"/>
    </source>
</evidence>
<dbReference type="SMART" id="SM01062">
    <property type="entry name" value="Ca_chan_IQ"/>
    <property type="match status" value="1"/>
</dbReference>
<dbReference type="GO" id="GO:0005891">
    <property type="term" value="C:voltage-gated calcium channel complex"/>
    <property type="evidence" value="ECO:0007669"/>
    <property type="project" value="InterPro"/>
</dbReference>
<dbReference type="FunFam" id="1.10.287.70:FF:000007">
    <property type="entry name" value="Voltage-dependent L-type calcium channel subunit alpha"/>
    <property type="match status" value="1"/>
</dbReference>
<dbReference type="InterPro" id="IPR005452">
    <property type="entry name" value="LVDCC_a1dsu"/>
</dbReference>
<dbReference type="GO" id="GO:0010959">
    <property type="term" value="P:regulation of metal ion transport"/>
    <property type="evidence" value="ECO:0007669"/>
    <property type="project" value="UniProtKB-ARBA"/>
</dbReference>
<evidence type="ECO:0000256" key="11">
    <source>
        <dbReference type="ARBA" id="ARBA00022882"/>
    </source>
</evidence>
<dbReference type="PRINTS" id="PR01636">
    <property type="entry name" value="LVDCCALPHA1D"/>
</dbReference>
<dbReference type="GO" id="GO:0098703">
    <property type="term" value="P:calcium ion import across plasma membrane"/>
    <property type="evidence" value="ECO:0007669"/>
    <property type="project" value="TreeGrafter"/>
</dbReference>
<feature type="transmembrane region" description="Helical" evidence="23">
    <location>
        <begin position="1259"/>
        <end position="1279"/>
    </location>
</feature>
<feature type="transmembrane region" description="Helical" evidence="23">
    <location>
        <begin position="1023"/>
        <end position="1053"/>
    </location>
</feature>
<evidence type="ECO:0000256" key="17">
    <source>
        <dbReference type="ARBA" id="ARBA00036634"/>
    </source>
</evidence>
<evidence type="ECO:0000256" key="14">
    <source>
        <dbReference type="ARBA" id="ARBA00023136"/>
    </source>
</evidence>
<feature type="transmembrane region" description="Helical" evidence="23">
    <location>
        <begin position="1461"/>
        <end position="1484"/>
    </location>
</feature>
<dbReference type="CTD" id="776"/>
<dbReference type="InterPro" id="IPR002077">
    <property type="entry name" value="VDCCAlpha1"/>
</dbReference>
<dbReference type="InterPro" id="IPR050599">
    <property type="entry name" value="VDCC_alpha-1_subunit"/>
</dbReference>
<feature type="region of interest" description="Disordered" evidence="22">
    <location>
        <begin position="1"/>
        <end position="20"/>
    </location>
</feature>
<dbReference type="InParanoid" id="A0A1S3GBI4"/>
<evidence type="ECO:0000256" key="23">
    <source>
        <dbReference type="SAM" id="Phobius"/>
    </source>
</evidence>
<dbReference type="FunCoup" id="A0A1S3GBI4">
    <property type="interactions" value="1100"/>
</dbReference>
<dbReference type="Proteomes" id="UP000081671">
    <property type="component" value="Unplaced"/>
</dbReference>
<dbReference type="PRINTS" id="PR00167">
    <property type="entry name" value="CACHANNEL"/>
</dbReference>
<evidence type="ECO:0000259" key="24">
    <source>
        <dbReference type="SMART" id="SM01062"/>
    </source>
</evidence>
<feature type="transmembrane region" description="Helical" evidence="23">
    <location>
        <begin position="271"/>
        <end position="294"/>
    </location>
</feature>
<feature type="region of interest" description="Disordered" evidence="22">
    <location>
        <begin position="2136"/>
        <end position="2172"/>
    </location>
</feature>
<dbReference type="GO" id="GO:0046872">
    <property type="term" value="F:metal ion binding"/>
    <property type="evidence" value="ECO:0007669"/>
    <property type="project" value="UniProtKB-KW"/>
</dbReference>
<keyword evidence="10 19" id="KW-0106">Calcium</keyword>
<feature type="compositionally biased region" description="Acidic residues" evidence="22">
    <location>
        <begin position="845"/>
        <end position="858"/>
    </location>
</feature>
<dbReference type="GO" id="GO:0086007">
    <property type="term" value="F:voltage-gated calcium channel activity involved in cardiac muscle cell action potential"/>
    <property type="evidence" value="ECO:0007669"/>
    <property type="project" value="UniProtKB-ARBA"/>
</dbReference>
<feature type="transmembrane region" description="Helical" evidence="23">
    <location>
        <begin position="130"/>
        <end position="147"/>
    </location>
</feature>
<organism evidence="25 26">
    <name type="scientific">Dipodomys ordii</name>
    <name type="common">Ord's kangaroo rat</name>
    <dbReference type="NCBI Taxonomy" id="10020"/>
    <lineage>
        <taxon>Eukaryota</taxon>
        <taxon>Metazoa</taxon>
        <taxon>Chordata</taxon>
        <taxon>Craniata</taxon>
        <taxon>Vertebrata</taxon>
        <taxon>Euteleostomi</taxon>
        <taxon>Mammalia</taxon>
        <taxon>Eutheria</taxon>
        <taxon>Euarchontoglires</taxon>
        <taxon>Glires</taxon>
        <taxon>Rodentia</taxon>
        <taxon>Castorimorpha</taxon>
        <taxon>Heteromyidae</taxon>
        <taxon>Dipodomyinae</taxon>
        <taxon>Dipodomys</taxon>
    </lineage>
</organism>
<evidence type="ECO:0000256" key="22">
    <source>
        <dbReference type="SAM" id="MobiDB-lite"/>
    </source>
</evidence>
<evidence type="ECO:0000313" key="26">
    <source>
        <dbReference type="RefSeq" id="XP_012886198.1"/>
    </source>
</evidence>
<feature type="transmembrane region" description="Helical" evidence="23">
    <location>
        <begin position="1150"/>
        <end position="1175"/>
    </location>
</feature>
<feature type="region of interest" description="Disordered" evidence="22">
    <location>
        <begin position="1683"/>
        <end position="1821"/>
    </location>
</feature>
<feature type="compositionally biased region" description="Basic and acidic residues" evidence="22">
    <location>
        <begin position="1689"/>
        <end position="1699"/>
    </location>
</feature>
<dbReference type="GO" id="GO:1903532">
    <property type="term" value="P:positive regulation of secretion by cell"/>
    <property type="evidence" value="ECO:0007669"/>
    <property type="project" value="UniProtKB-ARBA"/>
</dbReference>
<dbReference type="OrthoDB" id="431720at2759"/>
<name>A0A1S3GBI4_DIPOR</name>
<dbReference type="InterPro" id="IPR027359">
    <property type="entry name" value="Volt_channel_dom_sf"/>
</dbReference>
<feature type="region of interest" description="Disordered" evidence="22">
    <location>
        <begin position="449"/>
        <end position="480"/>
    </location>
</feature>
<feature type="glycosylation site" description="N-linked (GlcNAc...) asparagine" evidence="20">
    <location>
        <position position="329"/>
    </location>
</feature>
<dbReference type="InterPro" id="IPR031649">
    <property type="entry name" value="GPHH_dom"/>
</dbReference>
<feature type="transmembrane region" description="Helical" evidence="23">
    <location>
        <begin position="199"/>
        <end position="218"/>
    </location>
</feature>
<feature type="binding site" evidence="19">
    <location>
        <position position="725"/>
    </location>
    <ligand>
        <name>Ca(2+)</name>
        <dbReference type="ChEBI" id="CHEBI:29108"/>
    </ligand>
</feature>
<comment type="similarity">
    <text evidence="2">Belongs to the calcium channel alpha-1 subunit (TC 1.A.1.11) family. CACNA1D subfamily.</text>
</comment>
<dbReference type="Pfam" id="PF00520">
    <property type="entry name" value="Ion_trans"/>
    <property type="match status" value="4"/>
</dbReference>
<feature type="compositionally biased region" description="Polar residues" evidence="22">
    <location>
        <begin position="463"/>
        <end position="479"/>
    </location>
</feature>
<keyword evidence="20" id="KW-0325">Glycoprotein</keyword>
<keyword evidence="13" id="KW-0406">Ion transport</keyword>
<keyword evidence="25" id="KW-1185">Reference proteome</keyword>
<dbReference type="FunFam" id="1.20.120.350:FF:000001">
    <property type="entry name" value="Voltage-dependent L-type calcium channel subunit alpha"/>
    <property type="match status" value="1"/>
</dbReference>
<gene>
    <name evidence="26" type="primary">Cacna1d</name>
</gene>
<dbReference type="FunFam" id="1.10.287.70:FF:000021">
    <property type="entry name" value="Voltage-dependent L-type calcium channel subunit alpha"/>
    <property type="match status" value="1"/>
</dbReference>
<feature type="compositionally biased region" description="Polar residues" evidence="22">
    <location>
        <begin position="38"/>
        <end position="49"/>
    </location>
</feature>
<dbReference type="Pfam" id="PF16885">
    <property type="entry name" value="CAC1F_C"/>
    <property type="match status" value="1"/>
</dbReference>
<dbReference type="FunFam" id="1.10.238.10:FF:000063">
    <property type="entry name" value="Voltage-dependent N-type calcium channel subunit alpha"/>
    <property type="match status" value="1"/>
</dbReference>
<feature type="compositionally biased region" description="Basic and acidic residues" evidence="22">
    <location>
        <begin position="786"/>
        <end position="810"/>
    </location>
</feature>
<dbReference type="FunFam" id="1.20.120.350:FF:000027">
    <property type="entry name" value="Voltage-dependent L-type calcium channel subunit alpha"/>
    <property type="match status" value="1"/>
</dbReference>
<evidence type="ECO:0000256" key="8">
    <source>
        <dbReference type="ARBA" id="ARBA00022723"/>
    </source>
</evidence>
<feature type="transmembrane region" description="Helical" evidence="23">
    <location>
        <begin position="350"/>
        <end position="371"/>
    </location>
</feature>
<dbReference type="GO" id="GO:0023052">
    <property type="term" value="P:signaling"/>
    <property type="evidence" value="ECO:0007669"/>
    <property type="project" value="UniProtKB-ARBA"/>
</dbReference>
<dbReference type="PANTHER" id="PTHR45628">
    <property type="entry name" value="VOLTAGE-DEPENDENT CALCIUM CHANNEL TYPE A SUBUNIT ALPHA-1"/>
    <property type="match status" value="1"/>
</dbReference>
<feature type="binding site" evidence="19">
    <location>
        <position position="364"/>
    </location>
    <ligand>
        <name>Ca(2+)</name>
        <dbReference type="ChEBI" id="CHEBI:29108"/>
    </ligand>
</feature>
<dbReference type="PANTHER" id="PTHR45628:SF11">
    <property type="entry name" value="VOLTAGE-DEPENDENT L-TYPE CALCIUM CHANNEL SUBUNIT ALPHA-1D"/>
    <property type="match status" value="1"/>
</dbReference>
<dbReference type="GO" id="GO:0030506">
    <property type="term" value="F:ankyrin binding"/>
    <property type="evidence" value="ECO:0007669"/>
    <property type="project" value="UniProtKB-ARBA"/>
</dbReference>
<dbReference type="GO" id="GO:0007154">
    <property type="term" value="P:cell communication"/>
    <property type="evidence" value="ECO:0007669"/>
    <property type="project" value="UniProtKB-ARBA"/>
</dbReference>
<evidence type="ECO:0000256" key="13">
    <source>
        <dbReference type="ARBA" id="ARBA00023065"/>
    </source>
</evidence>
<dbReference type="FunFam" id="1.20.120.350:FF:000010">
    <property type="entry name" value="Voltage-dependent L-type calcium channel subunit alpha"/>
    <property type="match status" value="1"/>
</dbReference>
<feature type="region of interest" description="Disordered" evidence="22">
    <location>
        <begin position="30"/>
        <end position="49"/>
    </location>
</feature>
<comment type="catalytic activity">
    <reaction evidence="17">
        <text>Ca(2+)(in) = Ca(2+)(out)</text>
        <dbReference type="Rhea" id="RHEA:29671"/>
        <dbReference type="ChEBI" id="CHEBI:29108"/>
    </reaction>
</comment>
<feature type="compositionally biased region" description="Polar residues" evidence="22">
    <location>
        <begin position="811"/>
        <end position="822"/>
    </location>
</feature>
<feature type="transmembrane region" description="Helical" evidence="23">
    <location>
        <begin position="673"/>
        <end position="692"/>
    </location>
</feature>
<evidence type="ECO:0000256" key="21">
    <source>
        <dbReference type="RuleBase" id="RU003808"/>
    </source>
</evidence>
<feature type="compositionally biased region" description="Basic residues" evidence="22">
    <location>
        <begin position="82"/>
        <end position="93"/>
    </location>
</feature>
<evidence type="ECO:0000256" key="12">
    <source>
        <dbReference type="ARBA" id="ARBA00022989"/>
    </source>
</evidence>
<comment type="subcellular location">
    <subcellularLocation>
        <location evidence="1 21">Membrane</location>
        <topology evidence="1 21">Multi-pass membrane protein</topology>
    </subcellularLocation>
</comment>
<evidence type="ECO:0000256" key="4">
    <source>
        <dbReference type="ARBA" id="ARBA00022553"/>
    </source>
</evidence>
<accession>A0A1S3GBI4</accession>
<feature type="compositionally biased region" description="Basic and acidic residues" evidence="22">
    <location>
        <begin position="1798"/>
        <end position="1816"/>
    </location>
</feature>
<evidence type="ECO:0000256" key="16">
    <source>
        <dbReference type="ARBA" id="ARBA00023303"/>
    </source>
</evidence>
<feature type="transmembrane region" description="Helical" evidence="23">
    <location>
        <begin position="167"/>
        <end position="187"/>
    </location>
</feature>
<dbReference type="KEGG" id="dord:105996591"/>
<dbReference type="RefSeq" id="XP_012886198.1">
    <property type="nucleotide sequence ID" value="XM_013030744.1"/>
</dbReference>
<feature type="compositionally biased region" description="Acidic residues" evidence="22">
    <location>
        <begin position="2157"/>
        <end position="2172"/>
    </location>
</feature>
<dbReference type="Gene3D" id="6.10.250.2500">
    <property type="match status" value="1"/>
</dbReference>
<evidence type="ECO:0000256" key="2">
    <source>
        <dbReference type="ARBA" id="ARBA00010354"/>
    </source>
</evidence>
<dbReference type="InterPro" id="IPR031688">
    <property type="entry name" value="CAC1F_C"/>
</dbReference>
<dbReference type="InterPro" id="IPR005821">
    <property type="entry name" value="Ion_trans_dom"/>
</dbReference>
<dbReference type="GeneID" id="105996591"/>
<dbReference type="SUPFAM" id="SSF81324">
    <property type="entry name" value="Voltage-gated potassium channels"/>
    <property type="match status" value="4"/>
</dbReference>
<feature type="transmembrane region" description="Helical" evidence="23">
    <location>
        <begin position="745"/>
        <end position="772"/>
    </location>
</feature>
<dbReference type="Gene3D" id="6.10.250.2180">
    <property type="match status" value="1"/>
</dbReference>
<feature type="transmembrane region" description="Helical" evidence="23">
    <location>
        <begin position="1229"/>
        <end position="1247"/>
    </location>
</feature>
<evidence type="ECO:0000256" key="10">
    <source>
        <dbReference type="ARBA" id="ARBA00022837"/>
    </source>
</evidence>
<dbReference type="InterPro" id="IPR014873">
    <property type="entry name" value="VDCC_a1su_IQ"/>
</dbReference>
<dbReference type="Pfam" id="PF16905">
    <property type="entry name" value="GPHH"/>
    <property type="match status" value="1"/>
</dbReference>
<keyword evidence="15" id="KW-1015">Disulfide bond</keyword>
<evidence type="ECO:0000256" key="3">
    <source>
        <dbReference type="ARBA" id="ARBA00022448"/>
    </source>
</evidence>
<reference evidence="26" key="1">
    <citation type="submission" date="2025-08" db="UniProtKB">
        <authorList>
            <consortium name="RefSeq"/>
        </authorList>
    </citation>
    <scope>IDENTIFICATION</scope>
    <source>
        <tissue evidence="26">Kidney</tissue>
    </source>
</reference>
<evidence type="ECO:0000256" key="1">
    <source>
        <dbReference type="ARBA" id="ARBA00004141"/>
    </source>
</evidence>
<evidence type="ECO:0000256" key="18">
    <source>
        <dbReference type="ARBA" id="ARBA00057257"/>
    </source>
</evidence>
<feature type="transmembrane region" description="Helical" evidence="23">
    <location>
        <begin position="1369"/>
        <end position="1387"/>
    </location>
</feature>
<evidence type="ECO:0000256" key="6">
    <source>
        <dbReference type="ARBA" id="ARBA00022673"/>
    </source>
</evidence>
<keyword evidence="8 19" id="KW-0479">Metal-binding</keyword>
<keyword evidence="6 21" id="KW-0107">Calcium channel</keyword>
<dbReference type="FunFam" id="1.10.287.70:FF:000009">
    <property type="entry name" value="Voltage-dependent L-type calcium channel subunit alpha"/>
    <property type="match status" value="1"/>
</dbReference>
<feature type="region of interest" description="Disordered" evidence="22">
    <location>
        <begin position="786"/>
        <end position="870"/>
    </location>
</feature>
<dbReference type="Gene3D" id="1.10.287.70">
    <property type="match status" value="4"/>
</dbReference>
<feature type="region of interest" description="Disordered" evidence="22">
    <location>
        <begin position="64"/>
        <end position="100"/>
    </location>
</feature>
<keyword evidence="12 23" id="KW-1133">Transmembrane helix</keyword>
<feature type="binding site" evidence="19">
    <location>
        <position position="1121"/>
    </location>
    <ligand>
        <name>Ca(2+)</name>
        <dbReference type="ChEBI" id="CHEBI:29108"/>
    </ligand>
</feature>
<keyword evidence="7 23" id="KW-0812">Transmembrane</keyword>
<keyword evidence="3" id="KW-0813">Transport</keyword>
<dbReference type="PRINTS" id="PR01630">
    <property type="entry name" value="LVDCCALPHA1"/>
</dbReference>
<protein>
    <recommendedName>
        <fullName evidence="21">Voltage-dependent L-type calcium channel subunit alpha</fullName>
    </recommendedName>
</protein>
<feature type="transmembrane region" description="Helical" evidence="23">
    <location>
        <begin position="581"/>
        <end position="604"/>
    </location>
</feature>
<keyword evidence="14 23" id="KW-0472">Membrane</keyword>
<dbReference type="GO" id="GO:0008331">
    <property type="term" value="F:high voltage-gated calcium channel activity"/>
    <property type="evidence" value="ECO:0007669"/>
    <property type="project" value="UniProtKB-ARBA"/>
</dbReference>
<evidence type="ECO:0000256" key="5">
    <source>
        <dbReference type="ARBA" id="ARBA00022568"/>
    </source>
</evidence>
<feature type="domain" description="Voltage-dependent calcium channel alpha-1 subunit IQ" evidence="24">
    <location>
        <begin position="1618"/>
        <end position="1652"/>
    </location>
</feature>
<evidence type="ECO:0000256" key="7">
    <source>
        <dbReference type="ARBA" id="ARBA00022692"/>
    </source>
</evidence>
<feature type="transmembrane region" description="Helical" evidence="23">
    <location>
        <begin position="907"/>
        <end position="925"/>
    </location>
</feature>
<feature type="compositionally biased region" description="Polar residues" evidence="22">
    <location>
        <begin position="1764"/>
        <end position="1782"/>
    </location>
</feature>
<proteinExistence type="inferred from homology"/>
<evidence type="ECO:0000256" key="15">
    <source>
        <dbReference type="ARBA" id="ARBA00023157"/>
    </source>
</evidence>